<sequence>MRNALTVFGAGCLGGLVMCVVMWLFSYYGITQSLNVRLAGSLSPHWMYPRIVWCGLWGFLFLLPIYASSIFARSFVIALIPTLIQLFVFYPFYEGKGVAGLSLGLLTPFLVFFFFWVWSLTAAISLRVS</sequence>
<keyword evidence="1" id="KW-1133">Transmembrane helix</keyword>
<comment type="caution">
    <text evidence="2">The sequence shown here is derived from an EMBL/GenBank/DDBJ whole genome shotgun (WGS) entry which is preliminary data.</text>
</comment>
<feature type="transmembrane region" description="Helical" evidence="1">
    <location>
        <begin position="50"/>
        <end position="67"/>
    </location>
</feature>
<proteinExistence type="predicted"/>
<evidence type="ECO:0000313" key="2">
    <source>
        <dbReference type="EMBL" id="OZY85788.1"/>
    </source>
</evidence>
<evidence type="ECO:0000313" key="3">
    <source>
        <dbReference type="Proteomes" id="UP000216101"/>
    </source>
</evidence>
<feature type="transmembrane region" description="Helical" evidence="1">
    <location>
        <begin position="105"/>
        <end position="126"/>
    </location>
</feature>
<protein>
    <submittedName>
        <fullName evidence="2">Uncharacterized protein</fullName>
    </submittedName>
</protein>
<reference evidence="3" key="1">
    <citation type="submission" date="2017-05" db="EMBL/GenBank/DDBJ databases">
        <authorList>
            <person name="Barney B.M."/>
        </authorList>
    </citation>
    <scope>NUCLEOTIDE SEQUENCE [LARGE SCALE GENOMIC DNA]</scope>
    <source>
        <strain evidence="3">PSBB022</strain>
    </source>
</reference>
<keyword evidence="3" id="KW-1185">Reference proteome</keyword>
<accession>A0A266Q7E6</accession>
<evidence type="ECO:0000256" key="1">
    <source>
        <dbReference type="SAM" id="Phobius"/>
    </source>
</evidence>
<name>A0A266Q7E6_9GAMM</name>
<feature type="transmembrane region" description="Helical" evidence="1">
    <location>
        <begin position="7"/>
        <end position="30"/>
    </location>
</feature>
<keyword evidence="1" id="KW-0812">Transmembrane</keyword>
<dbReference type="EMBL" id="NHNI01000001">
    <property type="protein sequence ID" value="OZY85788.1"/>
    <property type="molecule type" value="Genomic_DNA"/>
</dbReference>
<feature type="transmembrane region" description="Helical" evidence="1">
    <location>
        <begin position="74"/>
        <end position="93"/>
    </location>
</feature>
<dbReference type="Proteomes" id="UP000216101">
    <property type="component" value="Unassembled WGS sequence"/>
</dbReference>
<dbReference type="AlphaFoldDB" id="A0A266Q7E6"/>
<keyword evidence="1" id="KW-0472">Membrane</keyword>
<dbReference type="RefSeq" id="WP_078043159.1">
    <property type="nucleotide sequence ID" value="NZ_NHNI01000001.1"/>
</dbReference>
<dbReference type="STRING" id="1209072.GCA_000766945_00439"/>
<gene>
    <name evidence="2" type="ORF">CBP51_01705</name>
</gene>
<organism evidence="2 3">
    <name type="scientific">Cellvibrio mixtus</name>
    <dbReference type="NCBI Taxonomy" id="39650"/>
    <lineage>
        <taxon>Bacteria</taxon>
        <taxon>Pseudomonadati</taxon>
        <taxon>Pseudomonadota</taxon>
        <taxon>Gammaproteobacteria</taxon>
        <taxon>Cellvibrionales</taxon>
        <taxon>Cellvibrionaceae</taxon>
        <taxon>Cellvibrio</taxon>
    </lineage>
</organism>